<dbReference type="Proteomes" id="UP001151760">
    <property type="component" value="Unassembled WGS sequence"/>
</dbReference>
<proteinExistence type="predicted"/>
<sequence length="180" mass="19465">MVYSVVRHGILNTAGSSINNMSWISSQLQLLASLVLVLLFSAASTGFKPSGDNEKKVTKEPGKEGGDPSNKNDSVNSTNNINTASDGNNTNNVNTVSSTVNTAGIEVNDAISNTSIELLNDPHMPELEDIMYLDDYEDVNAEADMSNLNTFMHVSPIPATRIHKDHLVCEVPNKQIFLVC</sequence>
<reference evidence="2" key="1">
    <citation type="journal article" date="2022" name="Int. J. Mol. Sci.">
        <title>Draft Genome of Tanacetum Coccineum: Genomic Comparison of Closely Related Tanacetum-Family Plants.</title>
        <authorList>
            <person name="Yamashiro T."/>
            <person name="Shiraishi A."/>
            <person name="Nakayama K."/>
            <person name="Satake H."/>
        </authorList>
    </citation>
    <scope>NUCLEOTIDE SEQUENCE</scope>
</reference>
<accession>A0ABQ5BDT8</accession>
<feature type="region of interest" description="Disordered" evidence="1">
    <location>
        <begin position="49"/>
        <end position="95"/>
    </location>
</feature>
<reference evidence="2" key="2">
    <citation type="submission" date="2022-01" db="EMBL/GenBank/DDBJ databases">
        <authorList>
            <person name="Yamashiro T."/>
            <person name="Shiraishi A."/>
            <person name="Satake H."/>
            <person name="Nakayama K."/>
        </authorList>
    </citation>
    <scope>NUCLEOTIDE SEQUENCE</scope>
</reference>
<organism evidence="2 3">
    <name type="scientific">Tanacetum coccineum</name>
    <dbReference type="NCBI Taxonomy" id="301880"/>
    <lineage>
        <taxon>Eukaryota</taxon>
        <taxon>Viridiplantae</taxon>
        <taxon>Streptophyta</taxon>
        <taxon>Embryophyta</taxon>
        <taxon>Tracheophyta</taxon>
        <taxon>Spermatophyta</taxon>
        <taxon>Magnoliopsida</taxon>
        <taxon>eudicotyledons</taxon>
        <taxon>Gunneridae</taxon>
        <taxon>Pentapetalae</taxon>
        <taxon>asterids</taxon>
        <taxon>campanulids</taxon>
        <taxon>Asterales</taxon>
        <taxon>Asteraceae</taxon>
        <taxon>Asteroideae</taxon>
        <taxon>Anthemideae</taxon>
        <taxon>Anthemidinae</taxon>
        <taxon>Tanacetum</taxon>
    </lineage>
</organism>
<name>A0ABQ5BDT8_9ASTR</name>
<feature type="compositionally biased region" description="Low complexity" evidence="1">
    <location>
        <begin position="78"/>
        <end position="95"/>
    </location>
</feature>
<evidence type="ECO:0000313" key="2">
    <source>
        <dbReference type="EMBL" id="GJT11716.1"/>
    </source>
</evidence>
<evidence type="ECO:0000256" key="1">
    <source>
        <dbReference type="SAM" id="MobiDB-lite"/>
    </source>
</evidence>
<dbReference type="EMBL" id="BQNB010013091">
    <property type="protein sequence ID" value="GJT11716.1"/>
    <property type="molecule type" value="Genomic_DNA"/>
</dbReference>
<feature type="compositionally biased region" description="Basic and acidic residues" evidence="1">
    <location>
        <begin position="51"/>
        <end position="66"/>
    </location>
</feature>
<keyword evidence="3" id="KW-1185">Reference proteome</keyword>
<evidence type="ECO:0000313" key="3">
    <source>
        <dbReference type="Proteomes" id="UP001151760"/>
    </source>
</evidence>
<gene>
    <name evidence="2" type="ORF">Tco_0858758</name>
</gene>
<protein>
    <submittedName>
        <fullName evidence="2">Uncharacterized protein</fullName>
    </submittedName>
</protein>
<comment type="caution">
    <text evidence="2">The sequence shown here is derived from an EMBL/GenBank/DDBJ whole genome shotgun (WGS) entry which is preliminary data.</text>
</comment>